<evidence type="ECO:0000256" key="1">
    <source>
        <dbReference type="SAM" id="MobiDB-lite"/>
    </source>
</evidence>
<feature type="compositionally biased region" description="Polar residues" evidence="1">
    <location>
        <begin position="12"/>
        <end position="22"/>
    </location>
</feature>
<comment type="caution">
    <text evidence="2">The sequence shown here is derived from an EMBL/GenBank/DDBJ whole genome shotgun (WGS) entry which is preliminary data.</text>
</comment>
<sequence length="177" mass="19238">MPRNSPARSHKPTSSLRSKGQTVDTAYHLQSTLATFDPIIVFGEVPKLCFTGGNPMAFTVATTSAPRTTPPLMLSRISRSSAAGMCSHYIRHFLAKIKAAKGRTPVTSATMSAFRSGCWNTQTLCGRTSVLHRSLNTSGLTSMTALSPDHHEINWLVSVPGDAELCRDVIWHQQSPE</sequence>
<dbReference type="Proteomes" id="UP000886523">
    <property type="component" value="Unassembled WGS sequence"/>
</dbReference>
<reference evidence="2" key="1">
    <citation type="journal article" date="2020" name="Nat. Commun.">
        <title>Large-scale genome sequencing of mycorrhizal fungi provides insights into the early evolution of symbiotic traits.</title>
        <authorList>
            <person name="Miyauchi S."/>
            <person name="Kiss E."/>
            <person name="Kuo A."/>
            <person name="Drula E."/>
            <person name="Kohler A."/>
            <person name="Sanchez-Garcia M."/>
            <person name="Morin E."/>
            <person name="Andreopoulos B."/>
            <person name="Barry K.W."/>
            <person name="Bonito G."/>
            <person name="Buee M."/>
            <person name="Carver A."/>
            <person name="Chen C."/>
            <person name="Cichocki N."/>
            <person name="Clum A."/>
            <person name="Culley D."/>
            <person name="Crous P.W."/>
            <person name="Fauchery L."/>
            <person name="Girlanda M."/>
            <person name="Hayes R.D."/>
            <person name="Keri Z."/>
            <person name="LaButti K."/>
            <person name="Lipzen A."/>
            <person name="Lombard V."/>
            <person name="Magnuson J."/>
            <person name="Maillard F."/>
            <person name="Murat C."/>
            <person name="Nolan M."/>
            <person name="Ohm R.A."/>
            <person name="Pangilinan J."/>
            <person name="Pereira M.F."/>
            <person name="Perotto S."/>
            <person name="Peter M."/>
            <person name="Pfister S."/>
            <person name="Riley R."/>
            <person name="Sitrit Y."/>
            <person name="Stielow J.B."/>
            <person name="Szollosi G."/>
            <person name="Zifcakova L."/>
            <person name="Stursova M."/>
            <person name="Spatafora J.W."/>
            <person name="Tedersoo L."/>
            <person name="Vaario L.M."/>
            <person name="Yamada A."/>
            <person name="Yan M."/>
            <person name="Wang P."/>
            <person name="Xu J."/>
            <person name="Bruns T."/>
            <person name="Baldrian P."/>
            <person name="Vilgalys R."/>
            <person name="Dunand C."/>
            <person name="Henrissat B."/>
            <person name="Grigoriev I.V."/>
            <person name="Hibbett D."/>
            <person name="Nagy L.G."/>
            <person name="Martin F.M."/>
        </authorList>
    </citation>
    <scope>NUCLEOTIDE SEQUENCE</scope>
    <source>
        <strain evidence="2">UP504</strain>
    </source>
</reference>
<proteinExistence type="predicted"/>
<evidence type="ECO:0000313" key="2">
    <source>
        <dbReference type="EMBL" id="KAF9503788.1"/>
    </source>
</evidence>
<evidence type="ECO:0000313" key="3">
    <source>
        <dbReference type="Proteomes" id="UP000886523"/>
    </source>
</evidence>
<dbReference type="AlphaFoldDB" id="A0A9P6ADN1"/>
<dbReference type="EMBL" id="MU129301">
    <property type="protein sequence ID" value="KAF9503788.1"/>
    <property type="molecule type" value="Genomic_DNA"/>
</dbReference>
<organism evidence="2 3">
    <name type="scientific">Hydnum rufescens UP504</name>
    <dbReference type="NCBI Taxonomy" id="1448309"/>
    <lineage>
        <taxon>Eukaryota</taxon>
        <taxon>Fungi</taxon>
        <taxon>Dikarya</taxon>
        <taxon>Basidiomycota</taxon>
        <taxon>Agaricomycotina</taxon>
        <taxon>Agaricomycetes</taxon>
        <taxon>Cantharellales</taxon>
        <taxon>Hydnaceae</taxon>
        <taxon>Hydnum</taxon>
    </lineage>
</organism>
<name>A0A9P6ADN1_9AGAM</name>
<gene>
    <name evidence="2" type="ORF">BS47DRAFT_1402069</name>
</gene>
<feature type="region of interest" description="Disordered" evidence="1">
    <location>
        <begin position="1"/>
        <end position="22"/>
    </location>
</feature>
<accession>A0A9P6ADN1</accession>
<keyword evidence="3" id="KW-1185">Reference proteome</keyword>
<protein>
    <submittedName>
        <fullName evidence="2">Uncharacterized protein</fullName>
    </submittedName>
</protein>